<dbReference type="InterPro" id="IPR032466">
    <property type="entry name" value="Metal_Hydrolase"/>
</dbReference>
<evidence type="ECO:0000256" key="3">
    <source>
        <dbReference type="ARBA" id="ARBA00022723"/>
    </source>
</evidence>
<evidence type="ECO:0000313" key="8">
    <source>
        <dbReference type="Proteomes" id="UP000679352"/>
    </source>
</evidence>
<dbReference type="Gene3D" id="3.20.20.140">
    <property type="entry name" value="Metal-dependent hydrolases"/>
    <property type="match status" value="1"/>
</dbReference>
<dbReference type="NCBIfam" id="NF006848">
    <property type="entry name" value="PRK09358.1-3"/>
    <property type="match status" value="1"/>
</dbReference>
<dbReference type="EC" id="3.5.4.4" evidence="7"/>
<dbReference type="EMBL" id="CP076361">
    <property type="protein sequence ID" value="QWK89895.1"/>
    <property type="molecule type" value="Genomic_DNA"/>
</dbReference>
<dbReference type="GO" id="GO:0016814">
    <property type="term" value="F:hydrolase activity, acting on carbon-nitrogen (but not peptide) bonds, in cyclic amidines"/>
    <property type="evidence" value="ECO:0007669"/>
    <property type="project" value="UniProtKB-ARBA"/>
</dbReference>
<dbReference type="RefSeq" id="WP_215506938.1">
    <property type="nucleotide sequence ID" value="NZ_CP076361.1"/>
</dbReference>
<protein>
    <submittedName>
        <fullName evidence="7">Adenosine deaminase</fullName>
        <ecNumber evidence="7">3.5.4.4</ecNumber>
    </submittedName>
</protein>
<dbReference type="GO" id="GO:0019239">
    <property type="term" value="F:deaminase activity"/>
    <property type="evidence" value="ECO:0007669"/>
    <property type="project" value="InterPro"/>
</dbReference>
<keyword evidence="5" id="KW-0862">Zinc</keyword>
<dbReference type="SUPFAM" id="SSF51556">
    <property type="entry name" value="Metallo-dependent hydrolases"/>
    <property type="match status" value="1"/>
</dbReference>
<dbReference type="Pfam" id="PF00962">
    <property type="entry name" value="A_deaminase"/>
    <property type="match status" value="1"/>
</dbReference>
<sequence length="331" mass="36653">MSLKSNPKLELHLHLEGAAPPAFIRGLAKEKHIDISGIFDARGGYAYTDFWHFLKIYEAATSVLQSPMDFHRLTLAVLEESAANGVIYTEMFISPDFCGGRDLGAWREYLHAMTEAAEQAERDLGITMRGIVTAIRHFGPDKARETARCAAETAGRFITGFGMGGDEKICEPKDFAWSFDMAREAGLGITVHAGEWRGPEHIRDTLTALRPSRLGHGVRAIEDLALVDELAEQGIVLEVCPGSNIVLGLYPDWRAHPIGQLYDRGVKVTVSTDDPPFFHTSMAREWDRLADALEWDDGVFQTLNRTALDAAFCDADTRATLAKTLEQAYAR</sequence>
<gene>
    <name evidence="7" type="ORF">KM031_13800</name>
</gene>
<proteinExistence type="inferred from homology"/>
<evidence type="ECO:0000313" key="7">
    <source>
        <dbReference type="EMBL" id="QWK89895.1"/>
    </source>
</evidence>
<dbReference type="KEGG" id="gfu:KM031_13800"/>
<keyword evidence="8" id="KW-1185">Reference proteome</keyword>
<reference evidence="7" key="1">
    <citation type="submission" date="2021-06" db="EMBL/GenBank/DDBJ databases">
        <title>Direct submission.</title>
        <authorList>
            <person name="Lee C.-S."/>
            <person name="Jin L."/>
        </authorList>
    </citation>
    <scope>NUCLEOTIDE SEQUENCE</scope>
    <source>
        <strain evidence="7">Con5</strain>
    </source>
</reference>
<dbReference type="PANTHER" id="PTHR43114">
    <property type="entry name" value="ADENINE DEAMINASE"/>
    <property type="match status" value="1"/>
</dbReference>
<dbReference type="CDD" id="cd01320">
    <property type="entry name" value="ADA"/>
    <property type="match status" value="1"/>
</dbReference>
<evidence type="ECO:0000256" key="4">
    <source>
        <dbReference type="ARBA" id="ARBA00022801"/>
    </source>
</evidence>
<evidence type="ECO:0000256" key="1">
    <source>
        <dbReference type="ARBA" id="ARBA00001947"/>
    </source>
</evidence>
<dbReference type="InterPro" id="IPR001365">
    <property type="entry name" value="A_deaminase_dom"/>
</dbReference>
<keyword evidence="3" id="KW-0479">Metal-binding</keyword>
<keyword evidence="4 7" id="KW-0378">Hydrolase</keyword>
<dbReference type="Proteomes" id="UP000679352">
    <property type="component" value="Chromosome"/>
</dbReference>
<evidence type="ECO:0000256" key="5">
    <source>
        <dbReference type="ARBA" id="ARBA00022833"/>
    </source>
</evidence>
<evidence type="ECO:0000259" key="6">
    <source>
        <dbReference type="Pfam" id="PF00962"/>
    </source>
</evidence>
<accession>A0A975P569</accession>
<comment type="cofactor">
    <cofactor evidence="1">
        <name>Zn(2+)</name>
        <dbReference type="ChEBI" id="CHEBI:29105"/>
    </cofactor>
</comment>
<dbReference type="AlphaFoldDB" id="A0A975P569"/>
<dbReference type="NCBIfam" id="TIGR01430">
    <property type="entry name" value="aden_deam"/>
    <property type="match status" value="1"/>
</dbReference>
<organism evidence="7 8">
    <name type="scientific">Gemmobacter fulvus</name>
    <dbReference type="NCBI Taxonomy" id="2840474"/>
    <lineage>
        <taxon>Bacteria</taxon>
        <taxon>Pseudomonadati</taxon>
        <taxon>Pseudomonadota</taxon>
        <taxon>Alphaproteobacteria</taxon>
        <taxon>Rhodobacterales</taxon>
        <taxon>Paracoccaceae</taxon>
        <taxon>Gemmobacter</taxon>
    </lineage>
</organism>
<feature type="domain" description="Adenosine deaminase" evidence="6">
    <location>
        <begin position="7"/>
        <end position="326"/>
    </location>
</feature>
<name>A0A975P569_9RHOB</name>
<comment type="similarity">
    <text evidence="2">Belongs to the metallo-dependent hydrolases superfamily. Adenosine and AMP deaminases family.</text>
</comment>
<dbReference type="GO" id="GO:0046872">
    <property type="term" value="F:metal ion binding"/>
    <property type="evidence" value="ECO:0007669"/>
    <property type="project" value="UniProtKB-KW"/>
</dbReference>
<dbReference type="PANTHER" id="PTHR43114:SF6">
    <property type="entry name" value="ADENINE DEAMINASE"/>
    <property type="match status" value="1"/>
</dbReference>
<dbReference type="InterPro" id="IPR006330">
    <property type="entry name" value="Ado/ade_deaminase"/>
</dbReference>
<evidence type="ECO:0000256" key="2">
    <source>
        <dbReference type="ARBA" id="ARBA00006676"/>
    </source>
</evidence>